<dbReference type="AlphaFoldDB" id="A0A973VTN3"/>
<dbReference type="Gene3D" id="3.40.50.1820">
    <property type="entry name" value="alpha/beta hydrolase"/>
    <property type="match status" value="1"/>
</dbReference>
<gene>
    <name evidence="3" type="ORF">HAP48_000560</name>
    <name evidence="4" type="ORF">WDK88_43140</name>
</gene>
<dbReference type="RefSeq" id="WP_166212480.1">
    <property type="nucleotide sequence ID" value="NZ_CP088285.1"/>
</dbReference>
<reference evidence="4" key="3">
    <citation type="submission" date="2024-03" db="EMBL/GenBank/DDBJ databases">
        <authorList>
            <person name="Bromfield E.S.P."/>
            <person name="Cloutier S."/>
        </authorList>
    </citation>
    <scope>NUCLEOTIDE SEQUENCE</scope>
    <source>
        <strain evidence="4">5S5</strain>
    </source>
</reference>
<name>A0A973VTN3_9BRAD</name>
<dbReference type="EMBL" id="JAAOLE020000001">
    <property type="protein sequence ID" value="NVI41618.1"/>
    <property type="molecule type" value="Genomic_DNA"/>
</dbReference>
<dbReference type="PANTHER" id="PTHR46623">
    <property type="entry name" value="CARBOXYMETHYLENEBUTENOLIDASE-RELATED"/>
    <property type="match status" value="1"/>
</dbReference>
<accession>A0A973VTN3</accession>
<feature type="signal peptide" evidence="1">
    <location>
        <begin position="1"/>
        <end position="23"/>
    </location>
</feature>
<reference evidence="3" key="1">
    <citation type="submission" date="2020-06" db="EMBL/GenBank/DDBJ databases">
        <title>Whole Genome Sequence of Bradyrhizobium sp. Strain 1S1.</title>
        <authorList>
            <person name="Bromfield E.S.P."/>
            <person name="Cloutier S."/>
        </authorList>
    </citation>
    <scope>NUCLEOTIDE SEQUENCE [LARGE SCALE GENOMIC DNA]</scope>
    <source>
        <strain evidence="3">1S1</strain>
    </source>
</reference>
<dbReference type="InterPro" id="IPR029058">
    <property type="entry name" value="AB_hydrolase_fold"/>
</dbReference>
<feature type="chain" id="PRO_5037362925" evidence="1">
    <location>
        <begin position="24"/>
        <end position="255"/>
    </location>
</feature>
<reference evidence="4" key="2">
    <citation type="journal article" date="2021" name="Int. J. Syst. Evol. Microbiol.">
        <title>Bradyrhizobium septentrionale sp. nov. (sv. septentrionale) and Bradyrhizobium quebecense sp. nov. (sv. septentrionale) associated with legumes native to Canada possess rearranged symbiosis genes and numerous insertion sequences.</title>
        <authorList>
            <person name="Bromfield E.S.P."/>
            <person name="Cloutier S."/>
        </authorList>
    </citation>
    <scope>NUCLEOTIDE SEQUENCE</scope>
    <source>
        <strain evidence="4">5S5</strain>
    </source>
</reference>
<evidence type="ECO:0000313" key="5">
    <source>
        <dbReference type="Proteomes" id="UP001432046"/>
    </source>
</evidence>
<dbReference type="PROSITE" id="PS51318">
    <property type="entry name" value="TAT"/>
    <property type="match status" value="1"/>
</dbReference>
<evidence type="ECO:0000256" key="1">
    <source>
        <dbReference type="SAM" id="SignalP"/>
    </source>
</evidence>
<organism evidence="3">
    <name type="scientific">Bradyrhizobium septentrionale</name>
    <dbReference type="NCBI Taxonomy" id="1404411"/>
    <lineage>
        <taxon>Bacteria</taxon>
        <taxon>Pseudomonadati</taxon>
        <taxon>Pseudomonadota</taxon>
        <taxon>Alphaproteobacteria</taxon>
        <taxon>Hyphomicrobiales</taxon>
        <taxon>Nitrobacteraceae</taxon>
        <taxon>Bradyrhizobium</taxon>
    </lineage>
</organism>
<protein>
    <submittedName>
        <fullName evidence="3">Dienelactone hydrolase family protein</fullName>
    </submittedName>
</protein>
<dbReference type="Proteomes" id="UP001432046">
    <property type="component" value="Chromosome"/>
</dbReference>
<keyword evidence="1" id="KW-0732">Signal</keyword>
<feature type="domain" description="Dienelactone hydrolase" evidence="2">
    <location>
        <begin position="51"/>
        <end position="239"/>
    </location>
</feature>
<dbReference type="SUPFAM" id="SSF53474">
    <property type="entry name" value="alpha/beta-Hydrolases"/>
    <property type="match status" value="1"/>
</dbReference>
<evidence type="ECO:0000313" key="4">
    <source>
        <dbReference type="EMBL" id="WXC79857.1"/>
    </source>
</evidence>
<dbReference type="Pfam" id="PF01738">
    <property type="entry name" value="DLH"/>
    <property type="match status" value="1"/>
</dbReference>
<dbReference type="InterPro" id="IPR006311">
    <property type="entry name" value="TAT_signal"/>
</dbReference>
<sequence length="255" mass="26963">MHAISRRSLLGGLALLAASPSLAAVPAETRSVDASEGRVAFNHFASGRTGKRPAVLVLHGSRGFDLRPRAYERYANALTADGIDAYFVRYYTPADEQAFETMHTHVIREAYETGRFDVWAARVSSVVTAVLAGADSSGRIGLLGFSLGGYVAAAAAARDERVAALAVLYGGMPDKVVPEVKHLPPMIELHGEADRNVPLAKGEELVGLGKSVGAAAEIVRYPGKAHGFDFADNDPMTADAVGRVAGFFQARLNVA</sequence>
<dbReference type="InterPro" id="IPR002925">
    <property type="entry name" value="Dienelactn_hydro"/>
</dbReference>
<evidence type="ECO:0000313" key="3">
    <source>
        <dbReference type="EMBL" id="NVI41618.1"/>
    </source>
</evidence>
<dbReference type="PANTHER" id="PTHR46623:SF6">
    <property type="entry name" value="ALPHA_BETA-HYDROLASES SUPERFAMILY PROTEIN"/>
    <property type="match status" value="1"/>
</dbReference>
<dbReference type="EMBL" id="CP147711">
    <property type="protein sequence ID" value="WXC79857.1"/>
    <property type="molecule type" value="Genomic_DNA"/>
</dbReference>
<evidence type="ECO:0000259" key="2">
    <source>
        <dbReference type="Pfam" id="PF01738"/>
    </source>
</evidence>
<keyword evidence="3" id="KW-0378">Hydrolase</keyword>
<dbReference type="GO" id="GO:0016787">
    <property type="term" value="F:hydrolase activity"/>
    <property type="evidence" value="ECO:0007669"/>
    <property type="project" value="UniProtKB-KW"/>
</dbReference>
<dbReference type="InterPro" id="IPR051049">
    <property type="entry name" value="Dienelactone_hydrolase-like"/>
</dbReference>
<keyword evidence="5" id="KW-1185">Reference proteome</keyword>
<proteinExistence type="predicted"/>